<sequence>MAIMLFCGTLAFTACSKSGSEAQSKEIPEENRAMLESDAEAELLYDDVFNNVMGVNSSVAIGGTGVFAERKSDPNAREIPCFTLSWEFLNQNDSFPVVVTIDFGTGCEGWDGRVRKGKVITTYEAPLWQAGAVAETTFDGYFVNDIGVAGTHRIENLSTATQLAFRTKVISGKLTRPNGNYVTWDRTRVITQAEGWGTPWNPADDIYHIVGNGSGAVHRGDKVNEWTTTNIEPLEKRFSCRWISKGKQAIQRNQGPQGILDFGNGDCDDKATITVNGVSVEITLK</sequence>
<dbReference type="EMBL" id="BBWV01000001">
    <property type="protein sequence ID" value="GAO41654.1"/>
    <property type="molecule type" value="Genomic_DNA"/>
</dbReference>
<accession>A0A0E9MVP3</accession>
<proteinExistence type="predicted"/>
<name>A0A0E9MVP3_9BACT</name>
<protein>
    <submittedName>
        <fullName evidence="1">Uncharacterized protein</fullName>
    </submittedName>
</protein>
<dbReference type="AlphaFoldDB" id="A0A0E9MVP3"/>
<comment type="caution">
    <text evidence="1">The sequence shown here is derived from an EMBL/GenBank/DDBJ whole genome shotgun (WGS) entry which is preliminary data.</text>
</comment>
<evidence type="ECO:0000313" key="2">
    <source>
        <dbReference type="Proteomes" id="UP000033121"/>
    </source>
</evidence>
<evidence type="ECO:0000313" key="1">
    <source>
        <dbReference type="EMBL" id="GAO41654.1"/>
    </source>
</evidence>
<gene>
    <name evidence="1" type="ORF">FPE01S_01_06680</name>
</gene>
<dbReference type="STRING" id="1220578.FPE01S_01_06680"/>
<dbReference type="Proteomes" id="UP000033121">
    <property type="component" value="Unassembled WGS sequence"/>
</dbReference>
<keyword evidence="2" id="KW-1185">Reference proteome</keyword>
<organism evidence="1 2">
    <name type="scientific">Flavihumibacter petaseus NBRC 106054</name>
    <dbReference type="NCBI Taxonomy" id="1220578"/>
    <lineage>
        <taxon>Bacteria</taxon>
        <taxon>Pseudomonadati</taxon>
        <taxon>Bacteroidota</taxon>
        <taxon>Chitinophagia</taxon>
        <taxon>Chitinophagales</taxon>
        <taxon>Chitinophagaceae</taxon>
        <taxon>Flavihumibacter</taxon>
    </lineage>
</organism>
<reference evidence="1 2" key="1">
    <citation type="submission" date="2015-04" db="EMBL/GenBank/DDBJ databases">
        <title>Whole genome shotgun sequence of Flavihumibacter petaseus NBRC 106054.</title>
        <authorList>
            <person name="Miyazawa S."/>
            <person name="Hosoyama A."/>
            <person name="Hashimoto M."/>
            <person name="Noguchi M."/>
            <person name="Tsuchikane K."/>
            <person name="Ohji S."/>
            <person name="Yamazoe A."/>
            <person name="Ichikawa N."/>
            <person name="Kimura A."/>
            <person name="Fujita N."/>
        </authorList>
    </citation>
    <scope>NUCLEOTIDE SEQUENCE [LARGE SCALE GENOMIC DNA]</scope>
    <source>
        <strain evidence="1 2">NBRC 106054</strain>
    </source>
</reference>